<keyword evidence="4 9" id="KW-0812">Transmembrane</keyword>
<feature type="transmembrane region" description="Helical" evidence="9">
    <location>
        <begin position="55"/>
        <end position="77"/>
    </location>
</feature>
<evidence type="ECO:0000256" key="2">
    <source>
        <dbReference type="ARBA" id="ARBA00022448"/>
    </source>
</evidence>
<comment type="subcellular location">
    <subcellularLocation>
        <location evidence="1">Cell membrane</location>
        <topology evidence="1">Multi-pass membrane protein</topology>
    </subcellularLocation>
</comment>
<dbReference type="FunFam" id="1.20.1560.10:FF:000011">
    <property type="entry name" value="Multidrug ABC transporter ATP-binding protein"/>
    <property type="match status" value="1"/>
</dbReference>
<dbReference type="InterPro" id="IPR011527">
    <property type="entry name" value="ABC1_TM_dom"/>
</dbReference>
<keyword evidence="13" id="KW-1185">Reference proteome</keyword>
<dbReference type="GO" id="GO:0015421">
    <property type="term" value="F:ABC-type oligopeptide transporter activity"/>
    <property type="evidence" value="ECO:0007669"/>
    <property type="project" value="TreeGrafter"/>
</dbReference>
<dbReference type="EMBL" id="FRCP01000006">
    <property type="protein sequence ID" value="SHM13099.1"/>
    <property type="molecule type" value="Genomic_DNA"/>
</dbReference>
<evidence type="ECO:0000256" key="1">
    <source>
        <dbReference type="ARBA" id="ARBA00004651"/>
    </source>
</evidence>
<dbReference type="PANTHER" id="PTHR43394:SF1">
    <property type="entry name" value="ATP-BINDING CASSETTE SUB-FAMILY B MEMBER 10, MITOCHONDRIAL"/>
    <property type="match status" value="1"/>
</dbReference>
<reference evidence="12 13" key="1">
    <citation type="submission" date="2016-11" db="EMBL/GenBank/DDBJ databases">
        <authorList>
            <person name="Jaros S."/>
            <person name="Januszkiewicz K."/>
            <person name="Wedrychowicz H."/>
        </authorList>
    </citation>
    <scope>NUCLEOTIDE SEQUENCE [LARGE SCALE GENOMIC DNA]</scope>
    <source>
        <strain evidence="12 13">DSM 15930</strain>
    </source>
</reference>
<dbReference type="PROSITE" id="PS50893">
    <property type="entry name" value="ABC_TRANSPORTER_2"/>
    <property type="match status" value="1"/>
</dbReference>
<sequence length="590" mass="66793">MKQKNTLFYYIGKYKWKYIAGTIILLVVDILNLYIPQFTGEITDGLQSHSMGMEGVVQGIIKILLVGLILTVGRFCWRYFIFGSARRVEYEIRNDMFAHLETLSMRYFNENKTGELMSYFTNDLNAVRMSIGPAVITTFDAIILTVLVLGKMITHVDLRLTIMAVIPLGIIAGGGIWYGKQAEKRFREKQQAFSDLTDQVQESISGVRVIKAFVQERKEMQAFAKSNKNNKDKNMKVVKLQATVMPLLDVVVGFSSLITLFYGGYLTMTGEISLGRFIAFNQYINMLVWPMIAVGDSITFFSQGRASYKRIQSVFKEEADIFDKVSLEEFMKEQEGKSDLQGEIQFKGLSFAYNKQDKPVLEDINLTVEKGSTLAILGRTGSGKTTLANLLLRMYNTEHNRITIDGIDIREIPLKVLRESIAYVPQDNFLFSDTLGNNIAFGSESDKKEQIEEAAKQACIHDNIMDFPFQYETIVGERGVTLSGGQKQRSSIARALMKEAPILILDDALSAVDTDTEERILKNLKDNRQGKTTIIIAHRISTIQNADQILVLEEGKMAEYGTHDTLLEREGIYADLYRKQQLERQLVAQE</sequence>
<evidence type="ECO:0000256" key="5">
    <source>
        <dbReference type="ARBA" id="ARBA00022741"/>
    </source>
</evidence>
<protein>
    <submittedName>
        <fullName evidence="12">ATP-binding cassette, subfamily B</fullName>
    </submittedName>
</protein>
<feature type="transmembrane region" description="Helical" evidence="9">
    <location>
        <begin position="134"/>
        <end position="154"/>
    </location>
</feature>
<dbReference type="InterPro" id="IPR003439">
    <property type="entry name" value="ABC_transporter-like_ATP-bd"/>
</dbReference>
<dbReference type="AlphaFoldDB" id="A0A1M7GB36"/>
<gene>
    <name evidence="12" type="ORF">SAMN02746066_00932</name>
</gene>
<dbReference type="Pfam" id="PF00005">
    <property type="entry name" value="ABC_tran"/>
    <property type="match status" value="1"/>
</dbReference>
<evidence type="ECO:0000256" key="3">
    <source>
        <dbReference type="ARBA" id="ARBA00022475"/>
    </source>
</evidence>
<dbReference type="Gene3D" id="1.20.1560.10">
    <property type="entry name" value="ABC transporter type 1, transmembrane domain"/>
    <property type="match status" value="1"/>
</dbReference>
<dbReference type="InterPro" id="IPR039421">
    <property type="entry name" value="Type_1_exporter"/>
</dbReference>
<feature type="domain" description="ABC transmembrane type-1" evidence="11">
    <location>
        <begin position="19"/>
        <end position="303"/>
    </location>
</feature>
<evidence type="ECO:0000256" key="6">
    <source>
        <dbReference type="ARBA" id="ARBA00022840"/>
    </source>
</evidence>
<feature type="transmembrane region" description="Helical" evidence="9">
    <location>
        <begin position="16"/>
        <end position="35"/>
    </location>
</feature>
<evidence type="ECO:0000256" key="8">
    <source>
        <dbReference type="ARBA" id="ARBA00023136"/>
    </source>
</evidence>
<organism evidence="12 13">
    <name type="scientific">Anaerosporobacter mobilis DSM 15930</name>
    <dbReference type="NCBI Taxonomy" id="1120996"/>
    <lineage>
        <taxon>Bacteria</taxon>
        <taxon>Bacillati</taxon>
        <taxon>Bacillota</taxon>
        <taxon>Clostridia</taxon>
        <taxon>Lachnospirales</taxon>
        <taxon>Lachnospiraceae</taxon>
        <taxon>Anaerosporobacter</taxon>
    </lineage>
</organism>
<dbReference type="GO" id="GO:0005886">
    <property type="term" value="C:plasma membrane"/>
    <property type="evidence" value="ECO:0007669"/>
    <property type="project" value="UniProtKB-SubCell"/>
</dbReference>
<dbReference type="PANTHER" id="PTHR43394">
    <property type="entry name" value="ATP-DEPENDENT PERMEASE MDL1, MITOCHONDRIAL"/>
    <property type="match status" value="1"/>
</dbReference>
<evidence type="ECO:0000259" key="11">
    <source>
        <dbReference type="PROSITE" id="PS50929"/>
    </source>
</evidence>
<dbReference type="Pfam" id="PF00664">
    <property type="entry name" value="ABC_membrane"/>
    <property type="match status" value="1"/>
</dbReference>
<feature type="domain" description="ABC transporter" evidence="10">
    <location>
        <begin position="344"/>
        <end position="579"/>
    </location>
</feature>
<feature type="transmembrane region" description="Helical" evidence="9">
    <location>
        <begin position="160"/>
        <end position="179"/>
    </location>
</feature>
<feature type="transmembrane region" description="Helical" evidence="9">
    <location>
        <begin position="243"/>
        <end position="263"/>
    </location>
</feature>
<keyword evidence="3" id="KW-1003">Cell membrane</keyword>
<dbReference type="PROSITE" id="PS50929">
    <property type="entry name" value="ABC_TM1F"/>
    <property type="match status" value="1"/>
</dbReference>
<evidence type="ECO:0000313" key="13">
    <source>
        <dbReference type="Proteomes" id="UP000184038"/>
    </source>
</evidence>
<name>A0A1M7GB36_9FIRM</name>
<dbReference type="InterPro" id="IPR036640">
    <property type="entry name" value="ABC1_TM_sf"/>
</dbReference>
<dbReference type="GO" id="GO:0005524">
    <property type="term" value="F:ATP binding"/>
    <property type="evidence" value="ECO:0007669"/>
    <property type="project" value="UniProtKB-KW"/>
</dbReference>
<keyword evidence="7 9" id="KW-1133">Transmembrane helix</keyword>
<keyword evidence="5" id="KW-0547">Nucleotide-binding</keyword>
<dbReference type="InterPro" id="IPR003593">
    <property type="entry name" value="AAA+_ATPase"/>
</dbReference>
<evidence type="ECO:0000256" key="7">
    <source>
        <dbReference type="ARBA" id="ARBA00022989"/>
    </source>
</evidence>
<dbReference type="InterPro" id="IPR027417">
    <property type="entry name" value="P-loop_NTPase"/>
</dbReference>
<dbReference type="Proteomes" id="UP000184038">
    <property type="component" value="Unassembled WGS sequence"/>
</dbReference>
<dbReference type="STRING" id="1120996.SAMN02746066_00932"/>
<dbReference type="Gene3D" id="3.40.50.300">
    <property type="entry name" value="P-loop containing nucleotide triphosphate hydrolases"/>
    <property type="match status" value="1"/>
</dbReference>
<dbReference type="SUPFAM" id="SSF52540">
    <property type="entry name" value="P-loop containing nucleoside triphosphate hydrolases"/>
    <property type="match status" value="1"/>
</dbReference>
<proteinExistence type="predicted"/>
<keyword evidence="8 9" id="KW-0472">Membrane</keyword>
<evidence type="ECO:0000313" key="12">
    <source>
        <dbReference type="EMBL" id="SHM13099.1"/>
    </source>
</evidence>
<keyword evidence="6 12" id="KW-0067">ATP-binding</keyword>
<dbReference type="GO" id="GO:0016887">
    <property type="term" value="F:ATP hydrolysis activity"/>
    <property type="evidence" value="ECO:0007669"/>
    <property type="project" value="InterPro"/>
</dbReference>
<keyword evidence="2" id="KW-0813">Transport</keyword>
<dbReference type="CDD" id="cd18541">
    <property type="entry name" value="ABC_6TM_TmrB_like"/>
    <property type="match status" value="1"/>
</dbReference>
<dbReference type="FunFam" id="3.40.50.300:FF:000221">
    <property type="entry name" value="Multidrug ABC transporter ATP-binding protein"/>
    <property type="match status" value="1"/>
</dbReference>
<evidence type="ECO:0000256" key="9">
    <source>
        <dbReference type="SAM" id="Phobius"/>
    </source>
</evidence>
<dbReference type="OrthoDB" id="9762778at2"/>
<evidence type="ECO:0000259" key="10">
    <source>
        <dbReference type="PROSITE" id="PS50893"/>
    </source>
</evidence>
<evidence type="ECO:0000256" key="4">
    <source>
        <dbReference type="ARBA" id="ARBA00022692"/>
    </source>
</evidence>
<dbReference type="SUPFAM" id="SSF90123">
    <property type="entry name" value="ABC transporter transmembrane region"/>
    <property type="match status" value="1"/>
</dbReference>
<accession>A0A1M7GB36</accession>
<dbReference type="RefSeq" id="WP_073283590.1">
    <property type="nucleotide sequence ID" value="NZ_FRCP01000006.1"/>
</dbReference>
<dbReference type="SMART" id="SM00382">
    <property type="entry name" value="AAA"/>
    <property type="match status" value="1"/>
</dbReference>